<reference evidence="2" key="1">
    <citation type="submission" date="2016-10" db="EMBL/GenBank/DDBJ databases">
        <authorList>
            <person name="de Groot N.N."/>
        </authorList>
    </citation>
    <scope>NUCLEOTIDE SEQUENCE</scope>
</reference>
<dbReference type="Pfam" id="PF03724">
    <property type="entry name" value="META"/>
    <property type="match status" value="1"/>
</dbReference>
<evidence type="ECO:0000259" key="1">
    <source>
        <dbReference type="Pfam" id="PF03724"/>
    </source>
</evidence>
<evidence type="ECO:0000313" key="2">
    <source>
        <dbReference type="EMBL" id="SFV90877.1"/>
    </source>
</evidence>
<gene>
    <name evidence="2" type="ORF">MNB_SV-4-430</name>
</gene>
<dbReference type="EMBL" id="FPIB01000026">
    <property type="protein sequence ID" value="SFV90877.1"/>
    <property type="molecule type" value="Genomic_DNA"/>
</dbReference>
<organism evidence="2">
    <name type="scientific">hydrothermal vent metagenome</name>
    <dbReference type="NCBI Taxonomy" id="652676"/>
    <lineage>
        <taxon>unclassified sequences</taxon>
        <taxon>metagenomes</taxon>
        <taxon>ecological metagenomes</taxon>
    </lineage>
</organism>
<protein>
    <recommendedName>
        <fullName evidence="1">DUF306 domain-containing protein</fullName>
    </recommendedName>
</protein>
<dbReference type="Gene3D" id="2.40.128.270">
    <property type="match status" value="1"/>
</dbReference>
<sequence length="140" mass="15969">MHTRSFVFSALLLVATLTANAQTADIKSLKGDWHLKVIDGYNVRKARAILDFHPDTMRIEGFDSCNRITGKLRKQKENTYVTTLVTTRKACRNRLTSFVSKRLHESIETTFQITAEKRYGMEGITIKGGGHDLFFKRMGE</sequence>
<dbReference type="InterPro" id="IPR038670">
    <property type="entry name" value="HslJ-like_sf"/>
</dbReference>
<accession>A0A1W1EAI5</accession>
<name>A0A1W1EAI5_9ZZZZ</name>
<dbReference type="InterPro" id="IPR005184">
    <property type="entry name" value="DUF306_Meta_HslJ"/>
</dbReference>
<feature type="domain" description="DUF306" evidence="1">
    <location>
        <begin position="29"/>
        <end position="118"/>
    </location>
</feature>
<proteinExistence type="predicted"/>
<dbReference type="AlphaFoldDB" id="A0A1W1EAI5"/>